<feature type="signal peptide" evidence="1">
    <location>
        <begin position="1"/>
        <end position="26"/>
    </location>
</feature>
<dbReference type="PANTHER" id="PTHR38834">
    <property type="entry name" value="PERIPLASMIC SUBSTRATE BINDING PROTEIN FAMILY 3"/>
    <property type="match status" value="1"/>
</dbReference>
<dbReference type="InterPro" id="IPR001638">
    <property type="entry name" value="Solute-binding_3/MltF_N"/>
</dbReference>
<dbReference type="Pfam" id="PF00497">
    <property type="entry name" value="SBP_bac_3"/>
    <property type="match status" value="1"/>
</dbReference>
<feature type="domain" description="Solute-binding protein family 3/N-terminal" evidence="2">
    <location>
        <begin position="37"/>
        <end position="262"/>
    </location>
</feature>
<gene>
    <name evidence="3" type="ORF">Csp_B16990</name>
</gene>
<name>C9YFZ9_CURXX</name>
<accession>C9YFZ9</accession>
<sequence>MKNRWTQCLRGALLACLVGVAGWVQSAGPPVELTALTEQLPPLNMEVDGKVTGFSSELLDMIAADAGITVRKQALPWARAYDRALRQSDTLIYSMVRTPERESLFRWVGPISPRRIVLYRWADRSDIVLKTLDDARPYRIGSTLESAATKLLEKQGFAPIPATDAAGGGLELGVNDEANMRKFIAKRFDLLVSLDWAAAHNAKNAGMDPALLVPALVLDDSAAYWFGLNPGISPEIAKRLDQALLKSKADGRYNQLRQKYLPKNTR</sequence>
<evidence type="ECO:0000259" key="2">
    <source>
        <dbReference type="Pfam" id="PF00497"/>
    </source>
</evidence>
<dbReference type="SUPFAM" id="SSF53850">
    <property type="entry name" value="Periplasmic binding protein-like II"/>
    <property type="match status" value="1"/>
</dbReference>
<feature type="chain" id="PRO_5003004870" description="Solute-binding protein family 3/N-terminal domain-containing protein" evidence="1">
    <location>
        <begin position="27"/>
        <end position="266"/>
    </location>
</feature>
<dbReference type="PANTHER" id="PTHR38834:SF3">
    <property type="entry name" value="SOLUTE-BINDING PROTEIN FAMILY 3_N-TERMINAL DOMAIN-CONTAINING PROTEIN"/>
    <property type="match status" value="1"/>
</dbReference>
<evidence type="ECO:0000313" key="3">
    <source>
        <dbReference type="EMBL" id="CBA33029.1"/>
    </source>
</evidence>
<dbReference type="EMBL" id="FN543108">
    <property type="protein sequence ID" value="CBA33029.1"/>
    <property type="molecule type" value="Genomic_DNA"/>
</dbReference>
<reference evidence="3" key="1">
    <citation type="journal article" date="2010" name="Nature">
        <title>The Dynamic genome of Hydra.</title>
        <authorList>
            <person name="Chapman J.A."/>
            <person name="Kirkness E.F."/>
            <person name="Simakov O."/>
            <person name="Hampson S.E."/>
            <person name="Mitros T."/>
            <person name="Weinmaier T."/>
            <person name="Rattei T."/>
            <person name="Balasubramanian P.G."/>
            <person name="Borman J."/>
            <person name="Busam D."/>
            <person name="Disbennett K."/>
            <person name="Pfannkoch C."/>
            <person name="Sumin N."/>
            <person name="Sutton G."/>
            <person name="Viswanathan L."/>
            <person name="Walenz B."/>
            <person name="Goodstein D.M."/>
            <person name="Hellsten U."/>
            <person name="Kawashima T."/>
            <person name="Prochnik S.E."/>
            <person name="Putnam N.H."/>
            <person name="Shu S."/>
            <person name="Blumberg B."/>
            <person name="Dana C.E."/>
            <person name="Gee L."/>
            <person name="Kibler D.F."/>
            <person name="Law L."/>
            <person name="Lindgens D."/>
            <person name="Martinez D.E."/>
            <person name="Peng J."/>
            <person name="Wigge P.A."/>
            <person name="Bertulat B."/>
            <person name="Guder C."/>
            <person name="Nakamura Y."/>
            <person name="Ozbek S."/>
            <person name="Watanabe H."/>
            <person name="Khalturin K."/>
            <person name="Hemmrich G."/>
            <person name="Franke A."/>
            <person name="Augustin R."/>
            <person name="Fraune S."/>
            <person name="Hayakawa E."/>
            <person name="Hayakawa S."/>
            <person name="Hirose M."/>
            <person name="Hwang J."/>
            <person name="Ikeo K."/>
            <person name="Nishimiya-Fujisawa C."/>
            <person name="Ogura A."/>
            <person name="Takahashi T."/>
            <person name="Steinmetz P.R."/>
            <person name="Zhang X."/>
            <person name="Aufschnaiter R."/>
            <person name="Eder M.K."/>
            <person name="Gorny A.K."/>
            <person name="Salvenmoser W."/>
            <person name="Heimberg A.M."/>
            <person name="Wheeler B.M."/>
            <person name="Peterson K.J."/>
            <person name="Boettger A."/>
            <person name="Tischler P."/>
            <person name="Wolf A."/>
            <person name="Gojobori T."/>
            <person name="Remington K.A."/>
            <person name="Strausberg R.L."/>
            <person name="Venter J."/>
            <person name="Technau U."/>
            <person name="Hobmayer B."/>
            <person name="Bosch T.C."/>
            <person name="Holstein T.W."/>
            <person name="Fujisawa T."/>
            <person name="Bode H.R."/>
            <person name="David C.N."/>
            <person name="Rokhsar D.S."/>
            <person name="Steele R.E."/>
        </authorList>
    </citation>
    <scope>NUCLEOTIDE SEQUENCE</scope>
</reference>
<dbReference type="AlphaFoldDB" id="C9YFZ9"/>
<organism evidence="3">
    <name type="scientific">Curvibacter symbiont subsp. Hydra magnipapillata</name>
    <dbReference type="NCBI Taxonomy" id="667019"/>
    <lineage>
        <taxon>Bacteria</taxon>
        <taxon>Pseudomonadati</taxon>
        <taxon>Pseudomonadota</taxon>
        <taxon>Betaproteobacteria</taxon>
        <taxon>Burkholderiales</taxon>
        <taxon>Comamonadaceae</taxon>
        <taxon>Curvibacter</taxon>
    </lineage>
</organism>
<protein>
    <recommendedName>
        <fullName evidence="2">Solute-binding protein family 3/N-terminal domain-containing protein</fullName>
    </recommendedName>
</protein>
<proteinExistence type="predicted"/>
<dbReference type="Gene3D" id="3.40.190.10">
    <property type="entry name" value="Periplasmic binding protein-like II"/>
    <property type="match status" value="2"/>
</dbReference>
<keyword evidence="1" id="KW-0732">Signal</keyword>
<evidence type="ECO:0000256" key="1">
    <source>
        <dbReference type="SAM" id="SignalP"/>
    </source>
</evidence>